<dbReference type="GO" id="GO:0097035">
    <property type="term" value="P:regulation of membrane lipid distribution"/>
    <property type="evidence" value="ECO:0007669"/>
    <property type="project" value="TreeGrafter"/>
</dbReference>
<feature type="transmembrane region" description="Helical" evidence="6">
    <location>
        <begin position="143"/>
        <end position="164"/>
    </location>
</feature>
<dbReference type="Proteomes" id="UP000594638">
    <property type="component" value="Unassembled WGS sequence"/>
</dbReference>
<gene>
    <name evidence="8" type="ORF">OLEA9_A013409</name>
</gene>
<feature type="transmembrane region" description="Helical" evidence="6">
    <location>
        <begin position="44"/>
        <end position="61"/>
    </location>
</feature>
<evidence type="ECO:0000256" key="5">
    <source>
        <dbReference type="PROSITE-ProRule" id="PRU00205"/>
    </source>
</evidence>
<feature type="transmembrane region" description="Helical" evidence="6">
    <location>
        <begin position="209"/>
        <end position="232"/>
    </location>
</feature>
<feature type="transmembrane region" description="Helical" evidence="6">
    <location>
        <begin position="170"/>
        <end position="188"/>
    </location>
</feature>
<evidence type="ECO:0000256" key="1">
    <source>
        <dbReference type="ARBA" id="ARBA00004141"/>
    </source>
</evidence>
<dbReference type="InterPro" id="IPR006634">
    <property type="entry name" value="TLC-dom"/>
</dbReference>
<name>A0A8S0SK65_OLEEU</name>
<evidence type="ECO:0000313" key="9">
    <source>
        <dbReference type="Proteomes" id="UP000594638"/>
    </source>
</evidence>
<dbReference type="Gramene" id="OE9A013409T1">
    <property type="protein sequence ID" value="OE9A013409C1"/>
    <property type="gene ID" value="OE9A013409"/>
</dbReference>
<evidence type="ECO:0000256" key="3">
    <source>
        <dbReference type="ARBA" id="ARBA00022989"/>
    </source>
</evidence>
<keyword evidence="2 5" id="KW-0812">Transmembrane</keyword>
<dbReference type="EMBL" id="CACTIH010005430">
    <property type="protein sequence ID" value="CAA2992013.1"/>
    <property type="molecule type" value="Genomic_DNA"/>
</dbReference>
<evidence type="ECO:0000256" key="2">
    <source>
        <dbReference type="ARBA" id="ARBA00022692"/>
    </source>
</evidence>
<protein>
    <submittedName>
        <fullName evidence="8">TLC domain-containing 2</fullName>
    </submittedName>
</protein>
<dbReference type="OrthoDB" id="10266980at2759"/>
<feature type="transmembrane region" description="Helical" evidence="6">
    <location>
        <begin position="244"/>
        <end position="266"/>
    </location>
</feature>
<dbReference type="SMART" id="SM00724">
    <property type="entry name" value="TLC"/>
    <property type="match status" value="1"/>
</dbReference>
<keyword evidence="3 6" id="KW-1133">Transmembrane helix</keyword>
<evidence type="ECO:0000313" key="8">
    <source>
        <dbReference type="EMBL" id="CAA2992013.1"/>
    </source>
</evidence>
<organism evidence="8 9">
    <name type="scientific">Olea europaea subsp. europaea</name>
    <dbReference type="NCBI Taxonomy" id="158383"/>
    <lineage>
        <taxon>Eukaryota</taxon>
        <taxon>Viridiplantae</taxon>
        <taxon>Streptophyta</taxon>
        <taxon>Embryophyta</taxon>
        <taxon>Tracheophyta</taxon>
        <taxon>Spermatophyta</taxon>
        <taxon>Magnoliopsida</taxon>
        <taxon>eudicotyledons</taxon>
        <taxon>Gunneridae</taxon>
        <taxon>Pentapetalae</taxon>
        <taxon>asterids</taxon>
        <taxon>lamiids</taxon>
        <taxon>Lamiales</taxon>
        <taxon>Oleaceae</taxon>
        <taxon>Oleeae</taxon>
        <taxon>Olea</taxon>
    </lineage>
</organism>
<evidence type="ECO:0000259" key="7">
    <source>
        <dbReference type="PROSITE" id="PS50922"/>
    </source>
</evidence>
<dbReference type="GO" id="GO:0071709">
    <property type="term" value="P:membrane assembly"/>
    <property type="evidence" value="ECO:0007669"/>
    <property type="project" value="TreeGrafter"/>
</dbReference>
<proteinExistence type="predicted"/>
<feature type="transmembrane region" description="Helical" evidence="6">
    <location>
        <begin position="20"/>
        <end position="38"/>
    </location>
</feature>
<sequence length="286" mass="33226">MARSSSNRRKIDMENKAGAFFLATLVMWGVSVFFEISFNKRIELVPILLGFVFFQLANWIVRNFVSRDPVFVNTCVSLLHSSITSASVVIILLNQWTTSGLNKMFEHSQLVEVTWPWAYQALCFSCGYFAYDQWDMLHYRLYSGWIPSILVHHLVLLVCFTLALYRKVTINYLILTLICELHSIFLHVRKVRRMVGVRDAQSIVVKIEWILNWLTFVFARFTSHVLIIIKLLQDAPKFGKGIELPLAFLGMVGMNFLNISLGIDLFKAYRRETRTQTQNDHSNHHE</sequence>
<feature type="domain" description="TLC" evidence="7">
    <location>
        <begin position="66"/>
        <end position="274"/>
    </location>
</feature>
<keyword evidence="9" id="KW-1185">Reference proteome</keyword>
<feature type="transmembrane region" description="Helical" evidence="6">
    <location>
        <begin position="70"/>
        <end position="93"/>
    </location>
</feature>
<evidence type="ECO:0000256" key="6">
    <source>
        <dbReference type="SAM" id="Phobius"/>
    </source>
</evidence>
<accession>A0A8S0SK65</accession>
<dbReference type="InterPro" id="IPR050846">
    <property type="entry name" value="TLCD"/>
</dbReference>
<dbReference type="Pfam" id="PF03798">
    <property type="entry name" value="TRAM_LAG1_CLN8"/>
    <property type="match status" value="1"/>
</dbReference>
<comment type="caution">
    <text evidence="8">The sequence shown here is derived from an EMBL/GenBank/DDBJ whole genome shotgun (WGS) entry which is preliminary data.</text>
</comment>
<keyword evidence="4 5" id="KW-0472">Membrane</keyword>
<comment type="subcellular location">
    <subcellularLocation>
        <location evidence="1">Membrane</location>
        <topology evidence="1">Multi-pass membrane protein</topology>
    </subcellularLocation>
</comment>
<dbReference type="GO" id="GO:0005886">
    <property type="term" value="C:plasma membrane"/>
    <property type="evidence" value="ECO:0007669"/>
    <property type="project" value="TreeGrafter"/>
</dbReference>
<dbReference type="PANTHER" id="PTHR13439">
    <property type="entry name" value="CT120 PROTEIN"/>
    <property type="match status" value="1"/>
</dbReference>
<dbReference type="PROSITE" id="PS50922">
    <property type="entry name" value="TLC"/>
    <property type="match status" value="1"/>
</dbReference>
<dbReference type="PANTHER" id="PTHR13439:SF4">
    <property type="entry name" value="TLC DOMAIN-CONTAINING PROTEIN"/>
    <property type="match status" value="1"/>
</dbReference>
<dbReference type="GO" id="GO:0007009">
    <property type="term" value="P:plasma membrane organization"/>
    <property type="evidence" value="ECO:0007669"/>
    <property type="project" value="TreeGrafter"/>
</dbReference>
<dbReference type="AlphaFoldDB" id="A0A8S0SK65"/>
<dbReference type="GO" id="GO:0055091">
    <property type="term" value="P:phospholipid homeostasis"/>
    <property type="evidence" value="ECO:0007669"/>
    <property type="project" value="TreeGrafter"/>
</dbReference>
<evidence type="ECO:0000256" key="4">
    <source>
        <dbReference type="ARBA" id="ARBA00023136"/>
    </source>
</evidence>
<reference evidence="8 9" key="1">
    <citation type="submission" date="2019-12" db="EMBL/GenBank/DDBJ databases">
        <authorList>
            <person name="Alioto T."/>
            <person name="Alioto T."/>
            <person name="Gomez Garrido J."/>
        </authorList>
    </citation>
    <scope>NUCLEOTIDE SEQUENCE [LARGE SCALE GENOMIC DNA]</scope>
</reference>
<feature type="transmembrane region" description="Helical" evidence="6">
    <location>
        <begin position="113"/>
        <end position="131"/>
    </location>
</feature>